<evidence type="ECO:0000259" key="1">
    <source>
        <dbReference type="Pfam" id="PF03358"/>
    </source>
</evidence>
<dbReference type="Gene3D" id="3.40.50.360">
    <property type="match status" value="1"/>
</dbReference>
<proteinExistence type="predicted"/>
<dbReference type="PANTHER" id="PTHR30543:SF21">
    <property type="entry name" value="NAD(P)H-DEPENDENT FMN REDUCTASE LOT6"/>
    <property type="match status" value="1"/>
</dbReference>
<evidence type="ECO:0000313" key="2">
    <source>
        <dbReference type="EMBL" id="VTR46950.1"/>
    </source>
</evidence>
<reference evidence="2 3" key="1">
    <citation type="submission" date="2019-05" db="EMBL/GenBank/DDBJ databases">
        <authorList>
            <consortium name="Pathogen Informatics"/>
        </authorList>
    </citation>
    <scope>NUCLEOTIDE SEQUENCE [LARGE SCALE GENOMIC DNA]</scope>
    <source>
        <strain evidence="2 3">NCTC11429</strain>
    </source>
</reference>
<keyword evidence="2" id="KW-0560">Oxidoreductase</keyword>
<dbReference type="STRING" id="1123265.GCA_000686625_01371"/>
<name>A0A4U9VIN9_9SPHI</name>
<dbReference type="EC" id="1.7.1.6" evidence="2"/>
<dbReference type="InterPro" id="IPR005025">
    <property type="entry name" value="FMN_Rdtase-like_dom"/>
</dbReference>
<evidence type="ECO:0000313" key="3">
    <source>
        <dbReference type="Proteomes" id="UP000308196"/>
    </source>
</evidence>
<dbReference type="EMBL" id="LR590484">
    <property type="protein sequence ID" value="VTR46950.1"/>
    <property type="molecule type" value="Genomic_DNA"/>
</dbReference>
<accession>A0A4U9VIN9</accession>
<dbReference type="GO" id="GO:0005829">
    <property type="term" value="C:cytosol"/>
    <property type="evidence" value="ECO:0007669"/>
    <property type="project" value="TreeGrafter"/>
</dbReference>
<sequence>MWDQIVQLLNYIVYTMANYNIGILVGSLRKDSYNKRIAHFILEQQSNNFRYSIIEIGDLPLYNQDYDDHGTVPESYIRFRQEITPMDGILFITPEYNRAVPAVLKNAIDVGSRPYGRNKWDGKPAAIISSSIGAYGGFGANHQLRQSLVFVNLHPLQQPEAYLGNIQECVGVDGKIGLQKTKDFLLSFKNAFEQWVDRIQQTKG</sequence>
<dbReference type="KEGG" id="stha:NCTC11429_03446"/>
<dbReference type="PANTHER" id="PTHR30543">
    <property type="entry name" value="CHROMATE REDUCTASE"/>
    <property type="match status" value="1"/>
</dbReference>
<dbReference type="GO" id="GO:0010181">
    <property type="term" value="F:FMN binding"/>
    <property type="evidence" value="ECO:0007669"/>
    <property type="project" value="TreeGrafter"/>
</dbReference>
<dbReference type="AlphaFoldDB" id="A0A4U9VIN9"/>
<protein>
    <submittedName>
        <fullName evidence="2">NADPH azoreductase</fullName>
        <ecNumber evidence="2">1.7.1.6</ecNumber>
    </submittedName>
</protein>
<dbReference type="InterPro" id="IPR029039">
    <property type="entry name" value="Flavoprotein-like_sf"/>
</dbReference>
<dbReference type="GO" id="GO:0050446">
    <property type="term" value="F:azobenzene reductase (NADP+) activity"/>
    <property type="evidence" value="ECO:0007669"/>
    <property type="project" value="UniProtKB-EC"/>
</dbReference>
<dbReference type="Pfam" id="PF03358">
    <property type="entry name" value="FMN_red"/>
    <property type="match status" value="1"/>
</dbReference>
<dbReference type="Proteomes" id="UP000308196">
    <property type="component" value="Chromosome"/>
</dbReference>
<feature type="domain" description="NADPH-dependent FMN reductase-like" evidence="1">
    <location>
        <begin position="20"/>
        <end position="165"/>
    </location>
</feature>
<dbReference type="InterPro" id="IPR050712">
    <property type="entry name" value="NAD(P)H-dep_reductase"/>
</dbReference>
<gene>
    <name evidence="2" type="primary">azr_4</name>
    <name evidence="2" type="ORF">NCTC11429_03446</name>
</gene>
<dbReference type="SUPFAM" id="SSF52218">
    <property type="entry name" value="Flavoproteins"/>
    <property type="match status" value="1"/>
</dbReference>
<organism evidence="2 3">
    <name type="scientific">Sphingobacterium thalpophilum</name>
    <dbReference type="NCBI Taxonomy" id="259"/>
    <lineage>
        <taxon>Bacteria</taxon>
        <taxon>Pseudomonadati</taxon>
        <taxon>Bacteroidota</taxon>
        <taxon>Sphingobacteriia</taxon>
        <taxon>Sphingobacteriales</taxon>
        <taxon>Sphingobacteriaceae</taxon>
        <taxon>Sphingobacterium</taxon>
    </lineage>
</organism>